<evidence type="ECO:0000256" key="4">
    <source>
        <dbReference type="ARBA" id="ARBA00011775"/>
    </source>
</evidence>
<keyword evidence="9" id="KW-0805">Transcription regulation</keyword>
<comment type="function">
    <text evidence="16">The coatomer is a cytosolic protein complex that binds to dilysine motifs and reversibly associates with Golgi non-clathrin-coated vesicles, which further mediate biosynthetic protein transport from the ER, via the Golgi up to the trans Golgi network. Coatomer complex is required for budding from Golgi membranes, and is essential for the retrograde Golgi-to-ER transport of dilysine-tagged proteins. The zeta subunit may be involved in regulating the coat assembly and, hence, the rate of biosynthetic protein transport due to its association-dissociation properties with the coatomer complex.</text>
</comment>
<evidence type="ECO:0000256" key="16">
    <source>
        <dbReference type="ARBA" id="ARBA00045555"/>
    </source>
</evidence>
<dbReference type="EMBL" id="JALLKP010000003">
    <property type="protein sequence ID" value="KAK2195885.1"/>
    <property type="molecule type" value="Genomic_DNA"/>
</dbReference>
<evidence type="ECO:0000256" key="3">
    <source>
        <dbReference type="ARBA" id="ARBA00006972"/>
    </source>
</evidence>
<dbReference type="InterPro" id="IPR011012">
    <property type="entry name" value="Longin-like_dom_sf"/>
</dbReference>
<evidence type="ECO:0000256" key="1">
    <source>
        <dbReference type="ARBA" id="ARBA00004123"/>
    </source>
</evidence>
<dbReference type="Gene3D" id="1.20.5.2050">
    <property type="match status" value="1"/>
</dbReference>
<evidence type="ECO:0000259" key="19">
    <source>
        <dbReference type="Pfam" id="PF01217"/>
    </source>
</evidence>
<keyword evidence="14" id="KW-0539">Nucleus</keyword>
<comment type="caution">
    <text evidence="20">The sequence shown here is derived from an EMBL/GenBank/DDBJ whole genome shotgun (WGS) entry which is preliminary data.</text>
</comment>
<dbReference type="GO" id="GO:0006890">
    <property type="term" value="P:retrograde vesicle-mediated transport, Golgi to endoplasmic reticulum"/>
    <property type="evidence" value="ECO:0007669"/>
    <property type="project" value="UniProtKB-UniRule"/>
</dbReference>
<dbReference type="InterPro" id="IPR022775">
    <property type="entry name" value="AP_mu_sigma_su"/>
</dbReference>
<dbReference type="GO" id="GO:0003677">
    <property type="term" value="F:DNA binding"/>
    <property type="evidence" value="ECO:0007669"/>
    <property type="project" value="UniProtKB-KW"/>
</dbReference>
<keyword evidence="12 17" id="KW-0472">Membrane</keyword>
<keyword evidence="8 17" id="KW-0653">Protein transport</keyword>
<reference evidence="20" key="1">
    <citation type="journal article" date="2023" name="Nat. Microbiol.">
        <title>Babesia duncani multi-omics identifies virulence factors and drug targets.</title>
        <authorList>
            <person name="Singh P."/>
            <person name="Lonardi S."/>
            <person name="Liang Q."/>
            <person name="Vydyam P."/>
            <person name="Khabirova E."/>
            <person name="Fang T."/>
            <person name="Gihaz S."/>
            <person name="Thekkiniath J."/>
            <person name="Munshi M."/>
            <person name="Abel S."/>
            <person name="Ciampossin L."/>
            <person name="Batugedara G."/>
            <person name="Gupta M."/>
            <person name="Lu X.M."/>
            <person name="Lenz T."/>
            <person name="Chakravarty S."/>
            <person name="Cornillot E."/>
            <person name="Hu Y."/>
            <person name="Ma W."/>
            <person name="Gonzalez L.M."/>
            <person name="Sanchez S."/>
            <person name="Estrada K."/>
            <person name="Sanchez-Flores A."/>
            <person name="Montero E."/>
            <person name="Harb O.S."/>
            <person name="Le Roch K.G."/>
            <person name="Mamoun C.B."/>
        </authorList>
    </citation>
    <scope>NUCLEOTIDE SEQUENCE</scope>
    <source>
        <strain evidence="20">WA1</strain>
    </source>
</reference>
<dbReference type="KEGG" id="bdw:94336781"/>
<protein>
    <recommendedName>
        <fullName evidence="17">Coatomer subunit zeta</fullName>
    </recommendedName>
</protein>
<dbReference type="GO" id="GO:0000139">
    <property type="term" value="C:Golgi membrane"/>
    <property type="evidence" value="ECO:0007669"/>
    <property type="project" value="UniProtKB-SubCell"/>
</dbReference>
<evidence type="ECO:0000256" key="13">
    <source>
        <dbReference type="ARBA" id="ARBA00023163"/>
    </source>
</evidence>
<evidence type="ECO:0000313" key="21">
    <source>
        <dbReference type="Proteomes" id="UP001214638"/>
    </source>
</evidence>
<evidence type="ECO:0000256" key="10">
    <source>
        <dbReference type="ARBA" id="ARBA00023034"/>
    </source>
</evidence>
<keyword evidence="11" id="KW-0238">DNA-binding</keyword>
<evidence type="ECO:0000256" key="14">
    <source>
        <dbReference type="ARBA" id="ARBA00023242"/>
    </source>
</evidence>
<dbReference type="GO" id="GO:0030126">
    <property type="term" value="C:COPI vesicle coat"/>
    <property type="evidence" value="ECO:0007669"/>
    <property type="project" value="UniProtKB-UniRule"/>
</dbReference>
<evidence type="ECO:0000256" key="8">
    <source>
        <dbReference type="ARBA" id="ARBA00022927"/>
    </source>
</evidence>
<dbReference type="GO" id="GO:0006891">
    <property type="term" value="P:intra-Golgi vesicle-mediated transport"/>
    <property type="evidence" value="ECO:0007669"/>
    <property type="project" value="TreeGrafter"/>
</dbReference>
<proteinExistence type="inferred from homology"/>
<dbReference type="AlphaFoldDB" id="A0AAD9PJL2"/>
<dbReference type="GO" id="GO:0005634">
    <property type="term" value="C:nucleus"/>
    <property type="evidence" value="ECO:0007669"/>
    <property type="project" value="UniProtKB-SubCell"/>
</dbReference>
<comment type="subunit">
    <text evidence="4 17">Oligomeric complex that consists of at least the alpha, beta, beta', gamma, delta, epsilon and zeta subunits.</text>
</comment>
<accession>A0AAD9PJL2</accession>
<keyword evidence="15 17" id="KW-0968">Cytoplasmic vesicle</keyword>
<evidence type="ECO:0000256" key="9">
    <source>
        <dbReference type="ARBA" id="ARBA00023015"/>
    </source>
</evidence>
<keyword evidence="7 17" id="KW-0931">ER-Golgi transport</keyword>
<name>A0AAD9PJL2_9APIC</name>
<evidence type="ECO:0000256" key="15">
    <source>
        <dbReference type="ARBA" id="ARBA00023329"/>
    </source>
</evidence>
<comment type="subcellular location">
    <subcellularLocation>
        <location evidence="17">Cytoplasm</location>
    </subcellularLocation>
    <subcellularLocation>
        <location evidence="2 17">Golgi apparatus membrane</location>
        <topology evidence="2 17">Peripheral membrane protein</topology>
        <orientation evidence="2 17">Cytoplasmic side</orientation>
    </subcellularLocation>
    <subcellularLocation>
        <location evidence="17">Cytoplasmic vesicle</location>
        <location evidence="17">COPI-coated vesicle membrane</location>
        <topology evidence="17">Peripheral membrane protein</topology>
        <orientation evidence="17">Cytoplasmic side</orientation>
    </subcellularLocation>
    <subcellularLocation>
        <location evidence="1">Nucleus</location>
    </subcellularLocation>
</comment>
<dbReference type="PANTHER" id="PTHR11043">
    <property type="entry name" value="ZETA-COAT PROTEIN"/>
    <property type="match status" value="1"/>
</dbReference>
<comment type="similarity">
    <text evidence="3 17">Belongs to the adaptor complexes small subunit family.</text>
</comment>
<sequence>MLEYIFCKMSLPSITQIVAILILEDSGRRLAVKYYKQYDSIDEHVFDYFSTPEKQKHFEANLTKTSKVPNKTCCLLIDSFPVAYFLGEDFGIFVVGNLQENEILLGDYCETVRKVLMGLVGNEITRDLLYEKIDSIFLLLDDIVDGGIVLERDPNVILKRLACKSGDTLDLPLNQAIYKVGSRYRLEIIGKGLLCHLRSSSEMQLKETRMKLFCLFRAGFATKRVTQKRRYMLKVIHPVEIPTRKIWQNGKFVNSDQLPKSLLCNRVIRKLVYANTVQAQELSSEINWEAFQCDVRGVRWHPSGSWMAQFVKRNYEHNFYVNCRCYFRVNKFGFDEAKRLAITYRKRLELEYEQLEQVWMDLDKSAITRVDESFPQDDQNQYLISTNSPNA</sequence>
<dbReference type="InterPro" id="IPR001471">
    <property type="entry name" value="AP2/ERF_dom"/>
</dbReference>
<keyword evidence="10 17" id="KW-0333">Golgi apparatus</keyword>
<evidence type="ECO:0000256" key="6">
    <source>
        <dbReference type="ARBA" id="ARBA00022490"/>
    </source>
</evidence>
<keyword evidence="5 17" id="KW-0813">Transport</keyword>
<evidence type="ECO:0000313" key="20">
    <source>
        <dbReference type="EMBL" id="KAK2195885.1"/>
    </source>
</evidence>
<dbReference type="PANTHER" id="PTHR11043:SF0">
    <property type="entry name" value="COATOMER SUBUNIT ZETA"/>
    <property type="match status" value="1"/>
</dbReference>
<evidence type="ECO:0000256" key="2">
    <source>
        <dbReference type="ARBA" id="ARBA00004255"/>
    </source>
</evidence>
<evidence type="ECO:0000256" key="12">
    <source>
        <dbReference type="ARBA" id="ARBA00023136"/>
    </source>
</evidence>
<dbReference type="Gene3D" id="3.30.450.60">
    <property type="match status" value="1"/>
</dbReference>
<evidence type="ECO:0000259" key="18">
    <source>
        <dbReference type="Pfam" id="PF00847"/>
    </source>
</evidence>
<dbReference type="RefSeq" id="XP_067802728.1">
    <property type="nucleotide sequence ID" value="XM_067947506.1"/>
</dbReference>
<dbReference type="Pfam" id="PF00847">
    <property type="entry name" value="AP2"/>
    <property type="match status" value="1"/>
</dbReference>
<gene>
    <name evidence="20" type="ORF">BdWA1_002483</name>
</gene>
<dbReference type="GO" id="GO:0003700">
    <property type="term" value="F:DNA-binding transcription factor activity"/>
    <property type="evidence" value="ECO:0007669"/>
    <property type="project" value="InterPro"/>
</dbReference>
<dbReference type="InterPro" id="IPR039652">
    <property type="entry name" value="Coatomer_zeta"/>
</dbReference>
<evidence type="ECO:0000256" key="17">
    <source>
        <dbReference type="RuleBase" id="RU366053"/>
    </source>
</evidence>
<dbReference type="Proteomes" id="UP001214638">
    <property type="component" value="Unassembled WGS sequence"/>
</dbReference>
<keyword evidence="6 17" id="KW-0963">Cytoplasm</keyword>
<dbReference type="SUPFAM" id="SSF64356">
    <property type="entry name" value="SNARE-like"/>
    <property type="match status" value="1"/>
</dbReference>
<feature type="domain" description="AP complex mu/sigma subunit" evidence="19">
    <location>
        <begin position="17"/>
        <end position="163"/>
    </location>
</feature>
<feature type="domain" description="AP2/ERF" evidence="18">
    <location>
        <begin position="294"/>
        <end position="349"/>
    </location>
</feature>
<organism evidence="20 21">
    <name type="scientific">Babesia duncani</name>
    <dbReference type="NCBI Taxonomy" id="323732"/>
    <lineage>
        <taxon>Eukaryota</taxon>
        <taxon>Sar</taxon>
        <taxon>Alveolata</taxon>
        <taxon>Apicomplexa</taxon>
        <taxon>Aconoidasida</taxon>
        <taxon>Piroplasmida</taxon>
        <taxon>Babesiidae</taxon>
        <taxon>Babesia</taxon>
    </lineage>
</organism>
<dbReference type="Pfam" id="PF01217">
    <property type="entry name" value="Clat_adaptor_s"/>
    <property type="match status" value="1"/>
</dbReference>
<evidence type="ECO:0000256" key="11">
    <source>
        <dbReference type="ARBA" id="ARBA00023125"/>
    </source>
</evidence>
<dbReference type="GeneID" id="94336781"/>
<keyword evidence="13" id="KW-0804">Transcription</keyword>
<evidence type="ECO:0000256" key="7">
    <source>
        <dbReference type="ARBA" id="ARBA00022892"/>
    </source>
</evidence>
<keyword evidence="21" id="KW-1185">Reference proteome</keyword>
<dbReference type="GO" id="GO:0006886">
    <property type="term" value="P:intracellular protein transport"/>
    <property type="evidence" value="ECO:0007669"/>
    <property type="project" value="TreeGrafter"/>
</dbReference>
<evidence type="ECO:0000256" key="5">
    <source>
        <dbReference type="ARBA" id="ARBA00022448"/>
    </source>
</evidence>